<gene>
    <name evidence="1" type="ORF">UU83_C0009G0001</name>
</gene>
<sequence>EKQRLREANEQQNADEFVNLFEGDLDDVPTNEELEDLWFLIDYMVNYEKILTEDNPLRLKKMQYFLRDVSTRMTMNNPLATLFLGIVESKLGNLHEAEVNTSLSKSYLKKSAYWQIRFKILDLECLYNLSAVFKGKGCNDYY</sequence>
<proteinExistence type="predicted"/>
<dbReference type="Proteomes" id="UP000033856">
    <property type="component" value="Unassembled WGS sequence"/>
</dbReference>
<comment type="caution">
    <text evidence="1">The sequence shown here is derived from an EMBL/GenBank/DDBJ whole genome shotgun (WGS) entry which is preliminary data.</text>
</comment>
<reference evidence="1 2" key="1">
    <citation type="journal article" date="2015" name="Nature">
        <title>rRNA introns, odd ribosomes, and small enigmatic genomes across a large radiation of phyla.</title>
        <authorList>
            <person name="Brown C.T."/>
            <person name="Hug L.A."/>
            <person name="Thomas B.C."/>
            <person name="Sharon I."/>
            <person name="Castelle C.J."/>
            <person name="Singh A."/>
            <person name="Wilkins M.J."/>
            <person name="Williams K.H."/>
            <person name="Banfield J.F."/>
        </authorList>
    </citation>
    <scope>NUCLEOTIDE SEQUENCE [LARGE SCALE GENOMIC DNA]</scope>
</reference>
<organism evidence="1 2">
    <name type="scientific">Candidatus Jorgensenbacteria bacterium GW2011_GWF2_41_8</name>
    <dbReference type="NCBI Taxonomy" id="1618667"/>
    <lineage>
        <taxon>Bacteria</taxon>
        <taxon>Candidatus Joergenseniibacteriota</taxon>
    </lineage>
</organism>
<accession>A0A0G1AIN9</accession>
<name>A0A0G1AIN9_9BACT</name>
<dbReference type="EMBL" id="LCCD01000009">
    <property type="protein sequence ID" value="KKS25123.1"/>
    <property type="molecule type" value="Genomic_DNA"/>
</dbReference>
<evidence type="ECO:0000313" key="2">
    <source>
        <dbReference type="Proteomes" id="UP000033856"/>
    </source>
</evidence>
<evidence type="ECO:0000313" key="1">
    <source>
        <dbReference type="EMBL" id="KKS25123.1"/>
    </source>
</evidence>
<dbReference type="AlphaFoldDB" id="A0A0G1AIN9"/>
<protein>
    <submittedName>
        <fullName evidence="1">Uncharacterized protein</fullName>
    </submittedName>
</protein>
<feature type="non-terminal residue" evidence="1">
    <location>
        <position position="1"/>
    </location>
</feature>